<evidence type="ECO:0000256" key="4">
    <source>
        <dbReference type="ARBA" id="ARBA00023163"/>
    </source>
</evidence>
<dbReference type="InterPro" id="IPR036388">
    <property type="entry name" value="WH-like_DNA-bd_sf"/>
</dbReference>
<keyword evidence="3" id="KW-0805">Transcription regulation</keyword>
<dbReference type="PIRSF" id="PIRSF036625">
    <property type="entry name" value="GAF_ANTAR"/>
    <property type="match status" value="1"/>
</dbReference>
<evidence type="ECO:0000313" key="7">
    <source>
        <dbReference type="EMBL" id="SDU86434.1"/>
    </source>
</evidence>
<dbReference type="EMBL" id="LT629799">
    <property type="protein sequence ID" value="SDU86434.1"/>
    <property type="molecule type" value="Genomic_DNA"/>
</dbReference>
<keyword evidence="2" id="KW-0418">Kinase</keyword>
<evidence type="ECO:0000313" key="8">
    <source>
        <dbReference type="Proteomes" id="UP000198825"/>
    </source>
</evidence>
<dbReference type="Gene3D" id="3.30.450.40">
    <property type="match status" value="1"/>
</dbReference>
<dbReference type="InterPro" id="IPR012074">
    <property type="entry name" value="GAF_ANTAR"/>
</dbReference>
<dbReference type="InterPro" id="IPR011006">
    <property type="entry name" value="CheY-like_superfamily"/>
</dbReference>
<proteinExistence type="predicted"/>
<dbReference type="GO" id="GO:0016301">
    <property type="term" value="F:kinase activity"/>
    <property type="evidence" value="ECO:0007669"/>
    <property type="project" value="UniProtKB-KW"/>
</dbReference>
<dbReference type="Pfam" id="PF03861">
    <property type="entry name" value="ANTAR"/>
    <property type="match status" value="1"/>
</dbReference>
<accession>A0A1H2LZW6</accession>
<evidence type="ECO:0000259" key="6">
    <source>
        <dbReference type="PROSITE" id="PS50921"/>
    </source>
</evidence>
<dbReference type="SUPFAM" id="SSF52172">
    <property type="entry name" value="CheY-like"/>
    <property type="match status" value="1"/>
</dbReference>
<evidence type="ECO:0000256" key="5">
    <source>
        <dbReference type="SAM" id="MobiDB-lite"/>
    </source>
</evidence>
<dbReference type="AlphaFoldDB" id="A0A1H2LZW6"/>
<sequence>MASSSGFDDGQVFRRLQALLVSVDDLSGFLVSVARVAASVLGDSTACGITFRYDGNMLTVASSDERAEMLDETQYRTQDGPCLEAARTGRIVEVPDARQEGRWPDYVQIAVEAGVRCSVSLPMTLGADTFGALNVYGFDRSHQFDDAERRRLEILTAQAAGTLRVGALRIDDGTLLRQMEEALASRTLIDQALGIIIAQQRCTATVAFDLLRAESQRTHRRVRDVAADLIGRTSGQPPETGPAFDRT</sequence>
<dbReference type="InterPro" id="IPR003018">
    <property type="entry name" value="GAF"/>
</dbReference>
<dbReference type="Pfam" id="PF13185">
    <property type="entry name" value="GAF_2"/>
    <property type="match status" value="1"/>
</dbReference>
<keyword evidence="8" id="KW-1185">Reference proteome</keyword>
<evidence type="ECO:0000256" key="3">
    <source>
        <dbReference type="ARBA" id="ARBA00023015"/>
    </source>
</evidence>
<evidence type="ECO:0000256" key="2">
    <source>
        <dbReference type="ARBA" id="ARBA00022777"/>
    </source>
</evidence>
<keyword evidence="1" id="KW-0808">Transferase</keyword>
<dbReference type="PROSITE" id="PS50921">
    <property type="entry name" value="ANTAR"/>
    <property type="match status" value="1"/>
</dbReference>
<protein>
    <submittedName>
        <fullName evidence="7">GAF domain-containing protein</fullName>
    </submittedName>
</protein>
<dbReference type="SMART" id="SM01012">
    <property type="entry name" value="ANTAR"/>
    <property type="match status" value="1"/>
</dbReference>
<name>A0A1H2LZW6_9ACTN</name>
<keyword evidence="4" id="KW-0804">Transcription</keyword>
<dbReference type="InterPro" id="IPR029016">
    <property type="entry name" value="GAF-like_dom_sf"/>
</dbReference>
<feature type="region of interest" description="Disordered" evidence="5">
    <location>
        <begin position="228"/>
        <end position="247"/>
    </location>
</feature>
<feature type="domain" description="ANTAR" evidence="6">
    <location>
        <begin position="169"/>
        <end position="230"/>
    </location>
</feature>
<evidence type="ECO:0000256" key="1">
    <source>
        <dbReference type="ARBA" id="ARBA00022679"/>
    </source>
</evidence>
<organism evidence="7 8">
    <name type="scientific">Microlunatus sagamiharensis</name>
    <dbReference type="NCBI Taxonomy" id="546874"/>
    <lineage>
        <taxon>Bacteria</taxon>
        <taxon>Bacillati</taxon>
        <taxon>Actinomycetota</taxon>
        <taxon>Actinomycetes</taxon>
        <taxon>Propionibacteriales</taxon>
        <taxon>Propionibacteriaceae</taxon>
        <taxon>Microlunatus</taxon>
    </lineage>
</organism>
<dbReference type="SMART" id="SM00065">
    <property type="entry name" value="GAF"/>
    <property type="match status" value="1"/>
</dbReference>
<reference evidence="8" key="1">
    <citation type="submission" date="2016-10" db="EMBL/GenBank/DDBJ databases">
        <authorList>
            <person name="Varghese N."/>
            <person name="Submissions S."/>
        </authorList>
    </citation>
    <scope>NUCLEOTIDE SEQUENCE [LARGE SCALE GENOMIC DNA]</scope>
    <source>
        <strain evidence="8">DSM 21743</strain>
    </source>
</reference>
<dbReference type="Proteomes" id="UP000198825">
    <property type="component" value="Chromosome I"/>
</dbReference>
<dbReference type="SUPFAM" id="SSF55781">
    <property type="entry name" value="GAF domain-like"/>
    <property type="match status" value="1"/>
</dbReference>
<dbReference type="InterPro" id="IPR005561">
    <property type="entry name" value="ANTAR"/>
</dbReference>
<dbReference type="Gene3D" id="1.10.10.10">
    <property type="entry name" value="Winged helix-like DNA-binding domain superfamily/Winged helix DNA-binding domain"/>
    <property type="match status" value="1"/>
</dbReference>
<dbReference type="GO" id="GO:0003723">
    <property type="term" value="F:RNA binding"/>
    <property type="evidence" value="ECO:0007669"/>
    <property type="project" value="InterPro"/>
</dbReference>
<gene>
    <name evidence="7" type="ORF">SAMN04488544_1150</name>
</gene>
<dbReference type="STRING" id="546874.SAMN04488544_1150"/>